<evidence type="ECO:0000256" key="2">
    <source>
        <dbReference type="ARBA" id="ARBA00023315"/>
    </source>
</evidence>
<protein>
    <submittedName>
        <fullName evidence="4">GNAT family N-acetyltransferase</fullName>
    </submittedName>
</protein>
<dbReference type="Gene3D" id="3.40.630.30">
    <property type="match status" value="1"/>
</dbReference>
<reference evidence="4 5" key="1">
    <citation type="submission" date="2019-11" db="EMBL/GenBank/DDBJ databases">
        <title>Acidiferrimicrobium australis gen. nov., sp. nov., an acidophilic and obligately heterotrophic, member of the Actinobacteria that catalyses dissimilatory oxido- reduction of iron isolated from metal-rich acidic water in Chile.</title>
        <authorList>
            <person name="Gonzalez D."/>
            <person name="Huber K."/>
            <person name="Hedrich S."/>
            <person name="Rojas-Villalobos C."/>
            <person name="Quatrini R."/>
            <person name="Dinamarca M.A."/>
            <person name="Schwarz A."/>
            <person name="Canales C."/>
            <person name="Nancucheo I."/>
        </authorList>
    </citation>
    <scope>NUCLEOTIDE SEQUENCE [LARGE SCALE GENOMIC DNA]</scope>
    <source>
        <strain evidence="4 5">USS-CCA1</strain>
    </source>
</reference>
<comment type="caution">
    <text evidence="4">The sequence shown here is derived from an EMBL/GenBank/DDBJ whole genome shotgun (WGS) entry which is preliminary data.</text>
</comment>
<gene>
    <name evidence="4" type="ORF">GHK86_16385</name>
</gene>
<dbReference type="Proteomes" id="UP000437736">
    <property type="component" value="Unassembled WGS sequence"/>
</dbReference>
<feature type="domain" description="N-acetyltransferase" evidence="3">
    <location>
        <begin position="3"/>
        <end position="162"/>
    </location>
</feature>
<keyword evidence="1" id="KW-0808">Transferase</keyword>
<dbReference type="PROSITE" id="PS51186">
    <property type="entry name" value="GNAT"/>
    <property type="match status" value="1"/>
</dbReference>
<keyword evidence="5" id="KW-1185">Reference proteome</keyword>
<dbReference type="InterPro" id="IPR016181">
    <property type="entry name" value="Acyl_CoA_acyltransferase"/>
</dbReference>
<dbReference type="PANTHER" id="PTHR43877:SF2">
    <property type="entry name" value="AMINOALKYLPHOSPHONATE N-ACETYLTRANSFERASE-RELATED"/>
    <property type="match status" value="1"/>
</dbReference>
<dbReference type="EMBL" id="WJHE01000931">
    <property type="protein sequence ID" value="MST34293.1"/>
    <property type="molecule type" value="Genomic_DNA"/>
</dbReference>
<dbReference type="Pfam" id="PF00583">
    <property type="entry name" value="Acetyltransf_1"/>
    <property type="match status" value="1"/>
</dbReference>
<dbReference type="InterPro" id="IPR000182">
    <property type="entry name" value="GNAT_dom"/>
</dbReference>
<keyword evidence="2" id="KW-0012">Acyltransferase</keyword>
<name>A0ABW9QX75_9ACTN</name>
<evidence type="ECO:0000313" key="4">
    <source>
        <dbReference type="EMBL" id="MST34293.1"/>
    </source>
</evidence>
<dbReference type="PANTHER" id="PTHR43877">
    <property type="entry name" value="AMINOALKYLPHOSPHONATE N-ACETYLTRANSFERASE-RELATED-RELATED"/>
    <property type="match status" value="1"/>
</dbReference>
<proteinExistence type="predicted"/>
<accession>A0ABW9QX75</accession>
<organism evidence="4 5">
    <name type="scientific">Acidiferrimicrobium australe</name>
    <dbReference type="NCBI Taxonomy" id="2664430"/>
    <lineage>
        <taxon>Bacteria</taxon>
        <taxon>Bacillati</taxon>
        <taxon>Actinomycetota</taxon>
        <taxon>Acidimicrobiia</taxon>
        <taxon>Acidimicrobiales</taxon>
        <taxon>Acidimicrobiaceae</taxon>
        <taxon>Acidiferrimicrobium</taxon>
    </lineage>
</organism>
<sequence>MALEIRPVRPAEHAAAGALVVAAYRALDGLPLDDGYAAELADVGRRAAQTEVLVAVDGGRLAGCVTFVADASSPWAEDLEPGEASIRMLAVDPAAQGRGVGRALLSACLARATVLGRAAVFLHSTPWMTAAHRLYRDAGFVRVPDRDWQPHPDVPLLAFRLPLAGTPGGGVAAEGSGER</sequence>
<dbReference type="CDD" id="cd04301">
    <property type="entry name" value="NAT_SF"/>
    <property type="match status" value="1"/>
</dbReference>
<dbReference type="InterPro" id="IPR050832">
    <property type="entry name" value="Bact_Acetyltransf"/>
</dbReference>
<evidence type="ECO:0000256" key="1">
    <source>
        <dbReference type="ARBA" id="ARBA00022679"/>
    </source>
</evidence>
<dbReference type="SUPFAM" id="SSF55729">
    <property type="entry name" value="Acyl-CoA N-acyltransferases (Nat)"/>
    <property type="match status" value="1"/>
</dbReference>
<evidence type="ECO:0000259" key="3">
    <source>
        <dbReference type="PROSITE" id="PS51186"/>
    </source>
</evidence>
<evidence type="ECO:0000313" key="5">
    <source>
        <dbReference type="Proteomes" id="UP000437736"/>
    </source>
</evidence>